<evidence type="ECO:0000256" key="1">
    <source>
        <dbReference type="ARBA" id="ARBA00004651"/>
    </source>
</evidence>
<dbReference type="STRING" id="871963.Desdi_0609"/>
<evidence type="ECO:0000256" key="3">
    <source>
        <dbReference type="ARBA" id="ARBA00022692"/>
    </source>
</evidence>
<dbReference type="Pfam" id="PF02361">
    <property type="entry name" value="CbiQ"/>
    <property type="match status" value="1"/>
</dbReference>
<protein>
    <submittedName>
        <fullName evidence="7">Cobalt ABC transporter, permease protein CbiQ</fullName>
    </submittedName>
</protein>
<sequence>MANMMDTVFDMRLLDDLSGKETLIHRVHPLAKLLTTLLFIVVVVSYDRYEIFGLLPLVFFPVLVMSLGELPLGPIMKRMLLAAPFALGIGVLNPFFDHQVFMVGGITLSRGWITFLSILIKSILTVSAALLLIATTGMDKLGSALRLLKIPKLFVLQLLLTYRYISVLLEEVSTIWRAYSLRSPQQKGINHKVWGPLIGQLLLRTYERAQRVYQSMCLRGFTGEYNTGEQQKPTGKDFIYALSWGAFFILAKMINIPLLIGNLFY</sequence>
<keyword evidence="3 6" id="KW-0812">Transmembrane</keyword>
<dbReference type="PANTHER" id="PTHR34857">
    <property type="entry name" value="SLL0384 PROTEIN"/>
    <property type="match status" value="1"/>
</dbReference>
<feature type="transmembrane region" description="Helical" evidence="6">
    <location>
        <begin position="112"/>
        <end position="135"/>
    </location>
</feature>
<evidence type="ECO:0000256" key="5">
    <source>
        <dbReference type="ARBA" id="ARBA00023136"/>
    </source>
</evidence>
<dbReference type="NCBIfam" id="TIGR02454">
    <property type="entry name" value="ECF_T_CbiQ"/>
    <property type="match status" value="1"/>
</dbReference>
<dbReference type="InterPro" id="IPR012809">
    <property type="entry name" value="ECF_CbiQ"/>
</dbReference>
<proteinExistence type="predicted"/>
<feature type="transmembrane region" description="Helical" evidence="6">
    <location>
        <begin position="238"/>
        <end position="260"/>
    </location>
</feature>
<reference evidence="8" key="1">
    <citation type="submission" date="2012-02" db="EMBL/GenBank/DDBJ databases">
        <title>Complete sequence of Desulfitobacterium dichloroeliminans LMG P-21439.</title>
        <authorList>
            <person name="Lucas S."/>
            <person name="Han J."/>
            <person name="Lapidus A."/>
            <person name="Cheng J.-F."/>
            <person name="Goodwin L."/>
            <person name="Pitluck S."/>
            <person name="Peters L."/>
            <person name="Ovchinnikova G."/>
            <person name="Teshima H."/>
            <person name="Detter J.C."/>
            <person name="Han C."/>
            <person name="Tapia R."/>
            <person name="Land M."/>
            <person name="Hauser L."/>
            <person name="Kyrpides N."/>
            <person name="Ivanova N."/>
            <person name="Pagani I."/>
            <person name="Kruse T."/>
            <person name="de Vos W.M."/>
            <person name="Boon N."/>
            <person name="Smidt H."/>
            <person name="Woyke T."/>
        </authorList>
    </citation>
    <scope>NUCLEOTIDE SEQUENCE [LARGE SCALE GENOMIC DNA]</scope>
    <source>
        <strain evidence="8">LMG P-21439 / DCA1</strain>
    </source>
</reference>
<feature type="transmembrane region" description="Helical" evidence="6">
    <location>
        <begin position="79"/>
        <end position="96"/>
    </location>
</feature>
<dbReference type="GO" id="GO:0006824">
    <property type="term" value="P:cobalt ion transport"/>
    <property type="evidence" value="ECO:0007669"/>
    <property type="project" value="InterPro"/>
</dbReference>
<evidence type="ECO:0000256" key="2">
    <source>
        <dbReference type="ARBA" id="ARBA00022475"/>
    </source>
</evidence>
<dbReference type="InterPro" id="IPR003339">
    <property type="entry name" value="ABC/ECF_trnsptr_transmembrane"/>
</dbReference>
<dbReference type="GO" id="GO:0043190">
    <property type="term" value="C:ATP-binding cassette (ABC) transporter complex"/>
    <property type="evidence" value="ECO:0007669"/>
    <property type="project" value="InterPro"/>
</dbReference>
<evidence type="ECO:0000313" key="7">
    <source>
        <dbReference type="EMBL" id="AGA68139.1"/>
    </source>
</evidence>
<keyword evidence="4 6" id="KW-1133">Transmembrane helix</keyword>
<dbReference type="AlphaFoldDB" id="L0F2S9"/>
<dbReference type="Proteomes" id="UP000010797">
    <property type="component" value="Chromosome"/>
</dbReference>
<dbReference type="InterPro" id="IPR051611">
    <property type="entry name" value="ECF_transporter_component"/>
</dbReference>
<keyword evidence="5 6" id="KW-0472">Membrane</keyword>
<gene>
    <name evidence="7" type="ordered locus">Desdi_0609</name>
</gene>
<comment type="subcellular location">
    <subcellularLocation>
        <location evidence="1">Cell membrane</location>
        <topology evidence="1">Multi-pass membrane protein</topology>
    </subcellularLocation>
</comment>
<dbReference type="RefSeq" id="WP_015261141.1">
    <property type="nucleotide sequence ID" value="NC_019903.1"/>
</dbReference>
<accession>L0F2S9</accession>
<evidence type="ECO:0000256" key="4">
    <source>
        <dbReference type="ARBA" id="ARBA00022989"/>
    </source>
</evidence>
<name>L0F2S9_DESDL</name>
<dbReference type="PANTHER" id="PTHR34857:SF2">
    <property type="entry name" value="SLL0384 PROTEIN"/>
    <property type="match status" value="1"/>
</dbReference>
<dbReference type="EMBL" id="CP003344">
    <property type="protein sequence ID" value="AGA68139.1"/>
    <property type="molecule type" value="Genomic_DNA"/>
</dbReference>
<organism evidence="7 8">
    <name type="scientific">Desulfitobacterium dichloroeliminans (strain LMG P-21439 / DCA1)</name>
    <dbReference type="NCBI Taxonomy" id="871963"/>
    <lineage>
        <taxon>Bacteria</taxon>
        <taxon>Bacillati</taxon>
        <taxon>Bacillota</taxon>
        <taxon>Clostridia</taxon>
        <taxon>Eubacteriales</taxon>
        <taxon>Desulfitobacteriaceae</taxon>
        <taxon>Desulfitobacterium</taxon>
    </lineage>
</organism>
<feature type="transmembrane region" description="Helical" evidence="6">
    <location>
        <begin position="30"/>
        <end position="46"/>
    </location>
</feature>
<dbReference type="CDD" id="cd16914">
    <property type="entry name" value="EcfT"/>
    <property type="match status" value="1"/>
</dbReference>
<keyword evidence="8" id="KW-1185">Reference proteome</keyword>
<keyword evidence="2" id="KW-1003">Cell membrane</keyword>
<feature type="transmembrane region" description="Helical" evidence="6">
    <location>
        <begin position="52"/>
        <end position="72"/>
    </location>
</feature>
<dbReference type="KEGG" id="ddl:Desdi_0609"/>
<dbReference type="HOGENOM" id="CLU_056469_1_2_9"/>
<dbReference type="eggNOG" id="COG0619">
    <property type="taxonomic scope" value="Bacteria"/>
</dbReference>
<evidence type="ECO:0000313" key="8">
    <source>
        <dbReference type="Proteomes" id="UP000010797"/>
    </source>
</evidence>
<dbReference type="OrthoDB" id="8585740at2"/>
<evidence type="ECO:0000256" key="6">
    <source>
        <dbReference type="SAM" id="Phobius"/>
    </source>
</evidence>